<evidence type="ECO:0000313" key="9">
    <source>
        <dbReference type="Proteomes" id="UP000335636"/>
    </source>
</evidence>
<feature type="region of interest" description="Disordered" evidence="6">
    <location>
        <begin position="68"/>
        <end position="106"/>
    </location>
</feature>
<dbReference type="Proteomes" id="UP000662637">
    <property type="component" value="Unassembled WGS sequence"/>
</dbReference>
<comment type="subcellular location">
    <subcellularLocation>
        <location evidence="1">Cytoplasm</location>
        <location evidence="1">Cytoskeleton</location>
    </subcellularLocation>
</comment>
<dbReference type="GO" id="GO:0030031">
    <property type="term" value="P:cell projection assembly"/>
    <property type="evidence" value="ECO:0007669"/>
    <property type="project" value="TreeGrafter"/>
</dbReference>
<sequence length="339" mass="36177">MASCPLDQPRRGQPVHLATLLSRPGLARLRCSAPLLLDGGPPGRSRAGWRSCRGAVTRLQPGCARSASISLHPHSHLDRQTRYPHRKEPKAPPGRGTCPRPHTWEGDKHLSQVPAVHQGVTGSGLGRLVPRVSLVGPCSPGTRPPWPPGLLASWPPRDCHRNWLVWGCGGAGWPGQWEGDGTRPGWAETGCPAPAVDLQAAAPFSFPWPGPLTPPTHLQESPPPEAAQPPRLLGVLLPWRPCSRVWCGTRPQLACGGLGTELWACGSTLDPSSQGLGPGVHNVTLALELLRDAGLLSHPVSPEDIVNKDPKSTLRVLYSLFCKHKLKASADGTPCGTLH</sequence>
<organism evidence="8 9">
    <name type="scientific">Marmota monax</name>
    <name type="common">Woodchuck</name>
    <dbReference type="NCBI Taxonomy" id="9995"/>
    <lineage>
        <taxon>Eukaryota</taxon>
        <taxon>Metazoa</taxon>
        <taxon>Chordata</taxon>
        <taxon>Craniata</taxon>
        <taxon>Vertebrata</taxon>
        <taxon>Euteleostomi</taxon>
        <taxon>Mammalia</taxon>
        <taxon>Eutheria</taxon>
        <taxon>Euarchontoglires</taxon>
        <taxon>Glires</taxon>
        <taxon>Rodentia</taxon>
        <taxon>Sciuromorpha</taxon>
        <taxon>Sciuridae</taxon>
        <taxon>Xerinae</taxon>
        <taxon>Marmotini</taxon>
        <taxon>Marmota</taxon>
    </lineage>
</organism>
<dbReference type="AlphaFoldDB" id="A0A5E4CKF4"/>
<dbReference type="EMBL" id="CABDUW010001459">
    <property type="protein sequence ID" value="VTJ81770.1"/>
    <property type="molecule type" value="Genomic_DNA"/>
</dbReference>
<evidence type="ECO:0000313" key="7">
    <source>
        <dbReference type="EMBL" id="KAF7461395.1"/>
    </source>
</evidence>
<dbReference type="GO" id="GO:0005737">
    <property type="term" value="C:cytoplasm"/>
    <property type="evidence" value="ECO:0007669"/>
    <property type="project" value="TreeGrafter"/>
</dbReference>
<keyword evidence="5" id="KW-0206">Cytoskeleton</keyword>
<keyword evidence="2" id="KW-0963">Cytoplasm</keyword>
<gene>
    <name evidence="7" type="ORF">GHT09_015132</name>
    <name evidence="8" type="ORF">MONAX_5E016214</name>
</gene>
<dbReference type="GO" id="GO:0015629">
    <property type="term" value="C:actin cytoskeleton"/>
    <property type="evidence" value="ECO:0007669"/>
    <property type="project" value="TreeGrafter"/>
</dbReference>
<reference evidence="7" key="2">
    <citation type="submission" date="2020-08" db="EMBL/GenBank/DDBJ databases">
        <authorList>
            <person name="Shumante A."/>
            <person name="Zimin A.V."/>
            <person name="Puiu D."/>
            <person name="Salzberg S.L."/>
        </authorList>
    </citation>
    <scope>NUCLEOTIDE SEQUENCE</scope>
    <source>
        <strain evidence="7">WC2-LM</strain>
        <tissue evidence="7">Liver</tissue>
    </source>
</reference>
<dbReference type="EMBL" id="WJEC01008626">
    <property type="protein sequence ID" value="KAF7461395.1"/>
    <property type="molecule type" value="Genomic_DNA"/>
</dbReference>
<dbReference type="GO" id="GO:0071963">
    <property type="term" value="P:establishment or maintenance of cell polarity regulating cell shape"/>
    <property type="evidence" value="ECO:0007669"/>
    <property type="project" value="TreeGrafter"/>
</dbReference>
<dbReference type="GO" id="GO:0003779">
    <property type="term" value="F:actin binding"/>
    <property type="evidence" value="ECO:0007669"/>
    <property type="project" value="UniProtKB-KW"/>
</dbReference>
<dbReference type="PANTHER" id="PTHR12114:SF1">
    <property type="entry name" value="GAMMA-PARVIN"/>
    <property type="match status" value="1"/>
</dbReference>
<dbReference type="PANTHER" id="PTHR12114">
    <property type="entry name" value="PARVIN"/>
    <property type="match status" value="1"/>
</dbReference>
<dbReference type="GO" id="GO:0030036">
    <property type="term" value="P:actin cytoskeleton organization"/>
    <property type="evidence" value="ECO:0007669"/>
    <property type="project" value="InterPro"/>
</dbReference>
<evidence type="ECO:0000313" key="8">
    <source>
        <dbReference type="EMBL" id="VTJ81770.1"/>
    </source>
</evidence>
<keyword evidence="3" id="KW-0677">Repeat</keyword>
<dbReference type="Proteomes" id="UP000335636">
    <property type="component" value="Unassembled WGS sequence"/>
</dbReference>
<evidence type="ECO:0000256" key="3">
    <source>
        <dbReference type="ARBA" id="ARBA00022737"/>
    </source>
</evidence>
<protein>
    <recommendedName>
        <fullName evidence="10">Calponin-homology (CH) domain-containing protein</fullName>
    </recommendedName>
</protein>
<dbReference type="GO" id="GO:0005925">
    <property type="term" value="C:focal adhesion"/>
    <property type="evidence" value="ECO:0007669"/>
    <property type="project" value="TreeGrafter"/>
</dbReference>
<evidence type="ECO:0000256" key="6">
    <source>
        <dbReference type="SAM" id="MobiDB-lite"/>
    </source>
</evidence>
<evidence type="ECO:0008006" key="10">
    <source>
        <dbReference type="Google" id="ProtNLM"/>
    </source>
</evidence>
<evidence type="ECO:0000256" key="2">
    <source>
        <dbReference type="ARBA" id="ARBA00022490"/>
    </source>
</evidence>
<evidence type="ECO:0000256" key="5">
    <source>
        <dbReference type="ARBA" id="ARBA00023212"/>
    </source>
</evidence>
<dbReference type="GO" id="GO:0034446">
    <property type="term" value="P:substrate adhesion-dependent cell spreading"/>
    <property type="evidence" value="ECO:0007669"/>
    <property type="project" value="TreeGrafter"/>
</dbReference>
<evidence type="ECO:0000256" key="1">
    <source>
        <dbReference type="ARBA" id="ARBA00004245"/>
    </source>
</evidence>
<accession>A0A5E4CKF4</accession>
<dbReference type="Gene3D" id="1.10.418.10">
    <property type="entry name" value="Calponin-like domain"/>
    <property type="match status" value="1"/>
</dbReference>
<dbReference type="InterPro" id="IPR036872">
    <property type="entry name" value="CH_dom_sf"/>
</dbReference>
<keyword evidence="4" id="KW-0009">Actin-binding</keyword>
<evidence type="ECO:0000256" key="4">
    <source>
        <dbReference type="ARBA" id="ARBA00023203"/>
    </source>
</evidence>
<name>A0A5E4CKF4_MARMO</name>
<proteinExistence type="predicted"/>
<dbReference type="SUPFAM" id="SSF47576">
    <property type="entry name" value="Calponin-homology domain, CH-domain"/>
    <property type="match status" value="1"/>
</dbReference>
<keyword evidence="9" id="KW-1185">Reference proteome</keyword>
<reference evidence="8 9" key="1">
    <citation type="submission" date="2019-04" db="EMBL/GenBank/DDBJ databases">
        <authorList>
            <person name="Alioto T."/>
            <person name="Alioto T."/>
        </authorList>
    </citation>
    <scope>NUCLEOTIDE SEQUENCE [LARGE SCALE GENOMIC DNA]</scope>
</reference>
<dbReference type="InterPro" id="IPR028433">
    <property type="entry name" value="Parvin"/>
</dbReference>